<feature type="region of interest" description="Disordered" evidence="1">
    <location>
        <begin position="60"/>
        <end position="98"/>
    </location>
</feature>
<dbReference type="GeneID" id="102800743"/>
<keyword evidence="2" id="KW-0812">Transmembrane</keyword>
<name>A0ABM0MBV3_SACKO</name>
<feature type="non-terminal residue" evidence="4">
    <location>
        <position position="98"/>
    </location>
</feature>
<proteinExistence type="predicted"/>
<feature type="transmembrane region" description="Helical" evidence="2">
    <location>
        <begin position="34"/>
        <end position="56"/>
    </location>
</feature>
<gene>
    <name evidence="4" type="primary">LOC102800743</name>
</gene>
<keyword evidence="2" id="KW-1133">Transmembrane helix</keyword>
<evidence type="ECO:0000313" key="4">
    <source>
        <dbReference type="RefSeq" id="XP_006817494.1"/>
    </source>
</evidence>
<reference evidence="4" key="1">
    <citation type="submission" date="2025-08" db="UniProtKB">
        <authorList>
            <consortium name="RefSeq"/>
        </authorList>
    </citation>
    <scope>IDENTIFICATION</scope>
    <source>
        <tissue evidence="4">Testes</tissue>
    </source>
</reference>
<evidence type="ECO:0000256" key="1">
    <source>
        <dbReference type="SAM" id="MobiDB-lite"/>
    </source>
</evidence>
<sequence length="98" mass="10560">MNTSLLDLDLAPSASLVVLPGSKHSASKPDSNPAGLFALLLMPFLWIWSLVVSIFISSSEPESITETRTDNTLSTPSTSQTTKAETKEESTSRPVRPK</sequence>
<organism evidence="3 4">
    <name type="scientific">Saccoglossus kowalevskii</name>
    <name type="common">Acorn worm</name>
    <dbReference type="NCBI Taxonomy" id="10224"/>
    <lineage>
        <taxon>Eukaryota</taxon>
        <taxon>Metazoa</taxon>
        <taxon>Hemichordata</taxon>
        <taxon>Enteropneusta</taxon>
        <taxon>Harrimaniidae</taxon>
        <taxon>Saccoglossus</taxon>
    </lineage>
</organism>
<dbReference type="RefSeq" id="XP_006817494.1">
    <property type="nucleotide sequence ID" value="XM_006817431.1"/>
</dbReference>
<dbReference type="Proteomes" id="UP000694865">
    <property type="component" value="Unplaced"/>
</dbReference>
<evidence type="ECO:0000313" key="3">
    <source>
        <dbReference type="Proteomes" id="UP000694865"/>
    </source>
</evidence>
<protein>
    <submittedName>
        <fullName evidence="4">UBX domain-containing protein 4-like</fullName>
    </submittedName>
</protein>
<keyword evidence="2" id="KW-0472">Membrane</keyword>
<keyword evidence="3" id="KW-1185">Reference proteome</keyword>
<evidence type="ECO:0000256" key="2">
    <source>
        <dbReference type="SAM" id="Phobius"/>
    </source>
</evidence>
<accession>A0ABM0MBV3</accession>